<accession>A0ABT4LPW2</accession>
<keyword evidence="2" id="KW-1185">Reference proteome</keyword>
<comment type="caution">
    <text evidence="1">The sequence shown here is derived from an EMBL/GenBank/DDBJ whole genome shotgun (WGS) entry which is preliminary data.</text>
</comment>
<organism evidence="1 2">
    <name type="scientific">Kiloniella laminariae</name>
    <dbReference type="NCBI Taxonomy" id="454162"/>
    <lineage>
        <taxon>Bacteria</taxon>
        <taxon>Pseudomonadati</taxon>
        <taxon>Pseudomonadota</taxon>
        <taxon>Alphaproteobacteria</taxon>
        <taxon>Rhodospirillales</taxon>
        <taxon>Kiloniellaceae</taxon>
        <taxon>Kiloniella</taxon>
    </lineage>
</organism>
<dbReference type="EMBL" id="JAPWGY010000017">
    <property type="protein sequence ID" value="MCZ4283071.1"/>
    <property type="molecule type" value="Genomic_DNA"/>
</dbReference>
<name>A0ABT4LPW2_9PROT</name>
<evidence type="ECO:0000313" key="2">
    <source>
        <dbReference type="Proteomes" id="UP001069802"/>
    </source>
</evidence>
<protein>
    <submittedName>
        <fullName evidence="1">Uncharacterized protein</fullName>
    </submittedName>
</protein>
<evidence type="ECO:0000313" key="1">
    <source>
        <dbReference type="EMBL" id="MCZ4283071.1"/>
    </source>
</evidence>
<dbReference type="RefSeq" id="WP_269425193.1">
    <property type="nucleotide sequence ID" value="NZ_JAPWGY010000017.1"/>
</dbReference>
<gene>
    <name evidence="1" type="ORF">O4H49_19965</name>
</gene>
<reference evidence="1" key="1">
    <citation type="submission" date="2022-12" db="EMBL/GenBank/DDBJ databases">
        <title>Bacterial isolates from different developmental stages of Nematostella vectensis.</title>
        <authorList>
            <person name="Fraune S."/>
        </authorList>
    </citation>
    <scope>NUCLEOTIDE SEQUENCE</scope>
    <source>
        <strain evidence="1">G21630-S1</strain>
    </source>
</reference>
<dbReference type="Proteomes" id="UP001069802">
    <property type="component" value="Unassembled WGS sequence"/>
</dbReference>
<sequence length="176" mass="19760">MKKYIAPYEIGYLRAQKDAFANIDVLKNIRQKLLSYPCLDDDIPESCQQLLSCVESIKTCEQTCFILKALNQTSMLTIDIGEGVRKPDPILDALVDVVINYTGGSSTIYEAWIESYSDNLHQKAKQSGLDNYQTKILIGKVILKTGLIELLDSRSELADYAYFARKDAISEMGGYL</sequence>
<proteinExistence type="predicted"/>